<dbReference type="InterPro" id="IPR003423">
    <property type="entry name" value="OMP_efflux"/>
</dbReference>
<evidence type="ECO:0000313" key="8">
    <source>
        <dbReference type="EMBL" id="TGK41533.1"/>
    </source>
</evidence>
<dbReference type="Gene3D" id="1.20.1600.10">
    <property type="entry name" value="Outer membrane efflux proteins (OEP)"/>
    <property type="match status" value="1"/>
</dbReference>
<evidence type="ECO:0000256" key="4">
    <source>
        <dbReference type="ARBA" id="ARBA00022452"/>
    </source>
</evidence>
<sequence>MDLNRAILLGLERNITLQSIERQNEIYSRVIREKIREYFPKFGISYFGLRNLNQSQSDSLYNDVRLTVQQLLYDGGENNKNIEIAKLSSTLNKEEFRIQLGKAKVEIVRKYLSSIAAYGKFVAARRLYLSFESQKKAIESELRNGLRSKLELTEIESKLAQAHLEVTKSESSYNRSLRELKLQLQLDGDEEVAIRENIFFDYVFSDPMPLLQKDDGNFEDNRPDLKKTRIIVERLKKEKEIAEDYWKPKFLVGGYVGKNSNDTQPVRHENYGMNFSVVLPLGSSTFQTQSNYGVQTDGTGIQRIPGYGPQFVGQGENTFNSANFQFMDNLAQSRKILEGEIKYVDAVAAQKLARLQASHEITDSKERIIENYREITAINRKVELHLENYRASKVKLSEGLVKRGEVLKIQYELSLAQGELAEGYAKYIQSCYEYFNASGREWQELPFYKVNQGRGNSIITKLLYENPKNADLFPTPNGKE</sequence>
<dbReference type="GO" id="GO:1990281">
    <property type="term" value="C:efflux pump complex"/>
    <property type="evidence" value="ECO:0007669"/>
    <property type="project" value="TreeGrafter"/>
</dbReference>
<dbReference type="PANTHER" id="PTHR30026">
    <property type="entry name" value="OUTER MEMBRANE PROTEIN TOLC"/>
    <property type="match status" value="1"/>
</dbReference>
<comment type="similarity">
    <text evidence="2">Belongs to the outer membrane factor (OMF) (TC 1.B.17) family.</text>
</comment>
<keyword evidence="9" id="KW-1185">Reference proteome</keyword>
<dbReference type="Pfam" id="PF02321">
    <property type="entry name" value="OEP"/>
    <property type="match status" value="1"/>
</dbReference>
<dbReference type="Proteomes" id="UP000298097">
    <property type="component" value="Unassembled WGS sequence"/>
</dbReference>
<comment type="subcellular location">
    <subcellularLocation>
        <location evidence="1">Cell outer membrane</location>
    </subcellularLocation>
</comment>
<accession>A0A4R9H7C2</accession>
<evidence type="ECO:0000256" key="7">
    <source>
        <dbReference type="ARBA" id="ARBA00023237"/>
    </source>
</evidence>
<evidence type="ECO:0000256" key="3">
    <source>
        <dbReference type="ARBA" id="ARBA00022448"/>
    </source>
</evidence>
<keyword evidence="5" id="KW-0812">Transmembrane</keyword>
<name>A0A4R9H7C2_9LEPT</name>
<keyword evidence="6" id="KW-0472">Membrane</keyword>
<dbReference type="AlphaFoldDB" id="A0A4R9H7C2"/>
<protein>
    <submittedName>
        <fullName evidence="8">TolC family protein</fullName>
    </submittedName>
</protein>
<dbReference type="PANTHER" id="PTHR30026:SF20">
    <property type="entry name" value="OUTER MEMBRANE PROTEIN TOLC"/>
    <property type="match status" value="1"/>
</dbReference>
<keyword evidence="4" id="KW-1134">Transmembrane beta strand</keyword>
<evidence type="ECO:0000256" key="6">
    <source>
        <dbReference type="ARBA" id="ARBA00023136"/>
    </source>
</evidence>
<evidence type="ECO:0000256" key="2">
    <source>
        <dbReference type="ARBA" id="ARBA00007613"/>
    </source>
</evidence>
<dbReference type="GO" id="GO:0015562">
    <property type="term" value="F:efflux transmembrane transporter activity"/>
    <property type="evidence" value="ECO:0007669"/>
    <property type="project" value="InterPro"/>
</dbReference>
<comment type="caution">
    <text evidence="8">The sequence shown here is derived from an EMBL/GenBank/DDBJ whole genome shotgun (WGS) entry which is preliminary data.</text>
</comment>
<reference evidence="8" key="1">
    <citation type="journal article" date="2019" name="PLoS Negl. Trop. Dis.">
        <title>Revisiting the worldwide diversity of Leptospira species in the environment.</title>
        <authorList>
            <person name="Vincent A.T."/>
            <person name="Schiettekatte O."/>
            <person name="Bourhy P."/>
            <person name="Veyrier F.J."/>
            <person name="Picardeau M."/>
        </authorList>
    </citation>
    <scope>NUCLEOTIDE SEQUENCE [LARGE SCALE GENOMIC DNA]</scope>
    <source>
        <strain evidence="8">201800301</strain>
    </source>
</reference>
<gene>
    <name evidence="8" type="ORF">EHO65_07480</name>
</gene>
<dbReference type="SUPFAM" id="SSF56954">
    <property type="entry name" value="Outer membrane efflux proteins (OEP)"/>
    <property type="match status" value="1"/>
</dbReference>
<dbReference type="GO" id="GO:0009279">
    <property type="term" value="C:cell outer membrane"/>
    <property type="evidence" value="ECO:0007669"/>
    <property type="project" value="UniProtKB-SubCell"/>
</dbReference>
<dbReference type="EMBL" id="RQEY01000012">
    <property type="protein sequence ID" value="TGK41533.1"/>
    <property type="molecule type" value="Genomic_DNA"/>
</dbReference>
<dbReference type="GO" id="GO:0015288">
    <property type="term" value="F:porin activity"/>
    <property type="evidence" value="ECO:0007669"/>
    <property type="project" value="TreeGrafter"/>
</dbReference>
<proteinExistence type="inferred from homology"/>
<evidence type="ECO:0000256" key="1">
    <source>
        <dbReference type="ARBA" id="ARBA00004442"/>
    </source>
</evidence>
<organism evidence="8 9">
    <name type="scientific">Leptospira andrefontaineae</name>
    <dbReference type="NCBI Taxonomy" id="2484976"/>
    <lineage>
        <taxon>Bacteria</taxon>
        <taxon>Pseudomonadati</taxon>
        <taxon>Spirochaetota</taxon>
        <taxon>Spirochaetia</taxon>
        <taxon>Leptospirales</taxon>
        <taxon>Leptospiraceae</taxon>
        <taxon>Leptospira</taxon>
    </lineage>
</organism>
<dbReference type="InterPro" id="IPR051906">
    <property type="entry name" value="TolC-like"/>
</dbReference>
<evidence type="ECO:0000256" key="5">
    <source>
        <dbReference type="ARBA" id="ARBA00022692"/>
    </source>
</evidence>
<evidence type="ECO:0000313" key="9">
    <source>
        <dbReference type="Proteomes" id="UP000298097"/>
    </source>
</evidence>
<keyword evidence="3" id="KW-0813">Transport</keyword>
<keyword evidence="7" id="KW-0998">Cell outer membrane</keyword>
<dbReference type="OrthoDB" id="343152at2"/>